<sequence>MANSILDSDGFVTVAKKKSVKAKRLLNNCPLTTLVAESVELDTCLKSILKAKRDVESSSFYNSFITVLAGVTKELEKSLAEIVCFGLGRISLCKAAQHQLGLLLLLGEQFQCPVEVFDPVFSSLEKNVIKELKLKLSPTNCEGKKKPVLSGGCTLFVFPHCPKELSNNLLYTNWNPRHIEHCILYSNSFEKIRLDIPFRFLKSYHYLLQSQEIVEEVSVPNIFHFLDIFNDLSLHYFPSHLKCNVQSSFWESPEPNYPASETEIVESG</sequence>
<accession>A0A0P5WAN3</accession>
<evidence type="ECO:0000256" key="1">
    <source>
        <dbReference type="ARBA" id="ARBA00009856"/>
    </source>
</evidence>
<proteinExistence type="inferred from homology"/>
<comment type="caution">
    <text evidence="2">The sequence shown here is derived from an EMBL/GenBank/DDBJ whole genome shotgun (WGS) entry which is preliminary data.</text>
</comment>
<dbReference type="GO" id="GO:0005737">
    <property type="term" value="C:cytoplasm"/>
    <property type="evidence" value="ECO:0007669"/>
    <property type="project" value="TreeGrafter"/>
</dbReference>
<reference evidence="2 3" key="1">
    <citation type="submission" date="2016-03" db="EMBL/GenBank/DDBJ databases">
        <title>EvidentialGene: Evidence-directed Construction of Genes on Genomes.</title>
        <authorList>
            <person name="Gilbert D.G."/>
            <person name="Choi J.-H."/>
            <person name="Mockaitis K."/>
            <person name="Colbourne J."/>
            <person name="Pfrender M."/>
        </authorList>
    </citation>
    <scope>NUCLEOTIDE SEQUENCE [LARGE SCALE GENOMIC DNA]</scope>
    <source>
        <strain evidence="2 3">Xinb3</strain>
        <tissue evidence="2">Complete organism</tissue>
    </source>
</reference>
<dbReference type="Pfam" id="PF07985">
    <property type="entry name" value="SRR1"/>
    <property type="match status" value="1"/>
</dbReference>
<dbReference type="PANTHER" id="PTHR28626">
    <property type="entry name" value="SRR1-LIKE PROTEIN"/>
    <property type="match status" value="1"/>
</dbReference>
<dbReference type="EMBL" id="LRGB01002101">
    <property type="protein sequence ID" value="KZS09205.1"/>
    <property type="molecule type" value="Genomic_DNA"/>
</dbReference>
<dbReference type="AlphaFoldDB" id="A0A0P5WAN3"/>
<evidence type="ECO:0000313" key="3">
    <source>
        <dbReference type="Proteomes" id="UP000076858"/>
    </source>
</evidence>
<comment type="similarity">
    <text evidence="1">Belongs to the SRR1 family.</text>
</comment>
<dbReference type="PANTHER" id="PTHR28626:SF3">
    <property type="entry name" value="SRR1-LIKE PROTEIN"/>
    <property type="match status" value="1"/>
</dbReference>
<dbReference type="GO" id="GO:0005634">
    <property type="term" value="C:nucleus"/>
    <property type="evidence" value="ECO:0007669"/>
    <property type="project" value="TreeGrafter"/>
</dbReference>
<dbReference type="Proteomes" id="UP000076858">
    <property type="component" value="Unassembled WGS sequence"/>
</dbReference>
<dbReference type="InterPro" id="IPR040044">
    <property type="entry name" value="SRR1L"/>
</dbReference>
<dbReference type="InterPro" id="IPR012942">
    <property type="entry name" value="SRR1-like"/>
</dbReference>
<name>A0A0P5WAN3_9CRUS</name>
<gene>
    <name evidence="2" type="ORF">APZ42_026678</name>
</gene>
<dbReference type="OrthoDB" id="551431at2759"/>
<protein>
    <submittedName>
        <fullName evidence="2">SRR1-like protein</fullName>
    </submittedName>
</protein>
<evidence type="ECO:0000313" key="2">
    <source>
        <dbReference type="EMBL" id="KZS09205.1"/>
    </source>
</evidence>
<keyword evidence="3" id="KW-1185">Reference proteome</keyword>
<organism evidence="2 3">
    <name type="scientific">Daphnia magna</name>
    <dbReference type="NCBI Taxonomy" id="35525"/>
    <lineage>
        <taxon>Eukaryota</taxon>
        <taxon>Metazoa</taxon>
        <taxon>Ecdysozoa</taxon>
        <taxon>Arthropoda</taxon>
        <taxon>Crustacea</taxon>
        <taxon>Branchiopoda</taxon>
        <taxon>Diplostraca</taxon>
        <taxon>Cladocera</taxon>
        <taxon>Anomopoda</taxon>
        <taxon>Daphniidae</taxon>
        <taxon>Daphnia</taxon>
    </lineage>
</organism>